<evidence type="ECO:0000313" key="3">
    <source>
        <dbReference type="Proteomes" id="UP001521222"/>
    </source>
</evidence>
<proteinExistence type="predicted"/>
<feature type="compositionally biased region" description="Pro residues" evidence="1">
    <location>
        <begin position="380"/>
        <end position="390"/>
    </location>
</feature>
<dbReference type="Proteomes" id="UP001521222">
    <property type="component" value="Unassembled WGS sequence"/>
</dbReference>
<reference evidence="2 3" key="1">
    <citation type="submission" date="2024-02" db="EMBL/GenBank/DDBJ databases">
        <title>De novo assembly and annotation of 12 fungi associated with fruit tree decline syndrome in Ontario, Canada.</title>
        <authorList>
            <person name="Sulman M."/>
            <person name="Ellouze W."/>
            <person name="Ilyukhin E."/>
        </authorList>
    </citation>
    <scope>NUCLEOTIDE SEQUENCE [LARGE SCALE GENOMIC DNA]</scope>
    <source>
        <strain evidence="2 3">M97-236</strain>
    </source>
</reference>
<feature type="compositionally biased region" description="Low complexity" evidence="1">
    <location>
        <begin position="332"/>
        <end position="344"/>
    </location>
</feature>
<evidence type="ECO:0000313" key="2">
    <source>
        <dbReference type="EMBL" id="KAL1593054.1"/>
    </source>
</evidence>
<feature type="compositionally biased region" description="Basic and acidic residues" evidence="1">
    <location>
        <begin position="206"/>
        <end position="218"/>
    </location>
</feature>
<organism evidence="2 3">
    <name type="scientific">Nothophoma quercina</name>
    <dbReference type="NCBI Taxonomy" id="749835"/>
    <lineage>
        <taxon>Eukaryota</taxon>
        <taxon>Fungi</taxon>
        <taxon>Dikarya</taxon>
        <taxon>Ascomycota</taxon>
        <taxon>Pezizomycotina</taxon>
        <taxon>Dothideomycetes</taxon>
        <taxon>Pleosporomycetidae</taxon>
        <taxon>Pleosporales</taxon>
        <taxon>Pleosporineae</taxon>
        <taxon>Didymellaceae</taxon>
        <taxon>Nothophoma</taxon>
    </lineage>
</organism>
<dbReference type="EMBL" id="JAKIXB020000042">
    <property type="protein sequence ID" value="KAL1593054.1"/>
    <property type="molecule type" value="Genomic_DNA"/>
</dbReference>
<keyword evidence="3" id="KW-1185">Reference proteome</keyword>
<feature type="compositionally biased region" description="Basic and acidic residues" evidence="1">
    <location>
        <begin position="190"/>
        <end position="199"/>
    </location>
</feature>
<feature type="region of interest" description="Disordered" evidence="1">
    <location>
        <begin position="372"/>
        <end position="397"/>
    </location>
</feature>
<feature type="region of interest" description="Disordered" evidence="1">
    <location>
        <begin position="138"/>
        <end position="355"/>
    </location>
</feature>
<evidence type="ECO:0000256" key="1">
    <source>
        <dbReference type="SAM" id="MobiDB-lite"/>
    </source>
</evidence>
<sequence>MDSEFQADDPKIDCTPGQISLAETLEIAELRKEPRAMLTLSDISAISSPPQAGESGWTSSLQAFMLGHQDVQAFSQASLSLSTTYVIASFEPAEMKQEVGDLGPKNKIGTVCEQHSYVEKPSTFGSNNEVIAQETQMTTSSLEDQAMDGAKDDPATEPCQPATPKYVPEQAAGRGPDLGSPTFPTLREQLVGREADKHGVNMATDQPREAQAEPKAPEDANQPVETLTRSLNRREAGRPSEPPVSRANSGQIEQPRPCLSLADIGKADLVQKPPATPSDDEKAEQSHKLPVSLADDEELDQAHAPSATDAGDGKKHRMSEALRALSQEDAKVVTSSTPLVSLSTEKQRAESTDASKMALNASLLERVNTSDPISTEVAPEPVPPKRPAPLGPKTIIRGGSVNEPIVIDASDDEQEEEDLGDLGHRKRLSASRRVRPRAQQADGVVLWTDPKIEEEFLSKTRAIWYHIQSQWMEVRKLPGLEGMLKVVQYNNFINAIASNSVENGMLAHDDVIMLRDRYKRVANQALSKLSSKSDRNLVRNLRRSMNRFHDESQMVKLITDHPMRDDEEDVDYRPVKRRRS</sequence>
<accession>A0ABR3QMB6</accession>
<comment type="caution">
    <text evidence="2">The sequence shown here is derived from an EMBL/GenBank/DDBJ whole genome shotgun (WGS) entry which is preliminary data.</text>
</comment>
<name>A0ABR3QMB6_9PLEO</name>
<protein>
    <submittedName>
        <fullName evidence="2">Uncharacterized protein</fullName>
    </submittedName>
</protein>
<gene>
    <name evidence="2" type="ORF">SLS59_009379</name>
</gene>